<evidence type="ECO:0000313" key="2">
    <source>
        <dbReference type="Proteomes" id="UP000196503"/>
    </source>
</evidence>
<organism evidence="1 2">
    <name type="scientific">Enterococcus cecorum</name>
    <dbReference type="NCBI Taxonomy" id="44008"/>
    <lineage>
        <taxon>Bacteria</taxon>
        <taxon>Bacillati</taxon>
        <taxon>Bacillota</taxon>
        <taxon>Bacilli</taxon>
        <taxon>Lactobacillales</taxon>
        <taxon>Enterococcaceae</taxon>
        <taxon>Enterococcus</taxon>
    </lineage>
</organism>
<accession>A0A200I246</accession>
<evidence type="ECO:0000313" key="1">
    <source>
        <dbReference type="EMBL" id="OUZ19126.1"/>
    </source>
</evidence>
<dbReference type="RefSeq" id="WP_087663200.1">
    <property type="nucleotide sequence ID" value="NZ_NIBL01000001.1"/>
</dbReference>
<dbReference type="PANTHER" id="PTHR43857:SF1">
    <property type="entry name" value="YJGH FAMILY PROTEIN"/>
    <property type="match status" value="1"/>
</dbReference>
<dbReference type="Proteomes" id="UP000196503">
    <property type="component" value="Unassembled WGS sequence"/>
</dbReference>
<dbReference type="Pfam" id="PF01042">
    <property type="entry name" value="Ribonuc_L-PSP"/>
    <property type="match status" value="1"/>
</dbReference>
<dbReference type="SUPFAM" id="SSF55298">
    <property type="entry name" value="YjgF-like"/>
    <property type="match status" value="1"/>
</dbReference>
<dbReference type="AlphaFoldDB" id="A0A200I246"/>
<protein>
    <submittedName>
        <fullName evidence="1">Uncharacterized protein</fullName>
    </submittedName>
</protein>
<dbReference type="CDD" id="cd06154">
    <property type="entry name" value="YjgF_YER057c_UK114_like_6"/>
    <property type="match status" value="1"/>
</dbReference>
<sequence length="126" mass="14436">MNRKNIAGSSPWEDIVGYSRMVVVDDCVEVAGTTAMKDGKVYAPGNAYEQTKYILTAIKDMFTKHQIPFENIYRTRMFVTDISKWEQIGRAHGEFFKEIKPVATMVEVKQLIDPELLVEIEVFAKK</sequence>
<dbReference type="EMBL" id="NIBL01000001">
    <property type="protein sequence ID" value="OUZ19126.1"/>
    <property type="molecule type" value="Genomic_DNA"/>
</dbReference>
<dbReference type="PANTHER" id="PTHR43857">
    <property type="entry name" value="BLR7761 PROTEIN"/>
    <property type="match status" value="1"/>
</dbReference>
<dbReference type="InterPro" id="IPR035959">
    <property type="entry name" value="RutC-like_sf"/>
</dbReference>
<proteinExistence type="predicted"/>
<comment type="caution">
    <text evidence="1">The sequence shown here is derived from an EMBL/GenBank/DDBJ whole genome shotgun (WGS) entry which is preliminary data.</text>
</comment>
<gene>
    <name evidence="1" type="ORF">A5869_000775</name>
</gene>
<dbReference type="Gene3D" id="3.30.1330.40">
    <property type="entry name" value="RutC-like"/>
    <property type="match status" value="1"/>
</dbReference>
<name>A0A200I246_9ENTE</name>
<reference evidence="1 2" key="1">
    <citation type="submission" date="2017-05" db="EMBL/GenBank/DDBJ databases">
        <title>The Genome Sequence of Enterococcus faecium 2D5_DIV0622.</title>
        <authorList>
            <consortium name="The Broad Institute Genomics Platform"/>
            <consortium name="The Broad Institute Genomic Center for Infectious Diseases"/>
            <person name="Earl A."/>
            <person name="Manson A."/>
            <person name="Schwartman J."/>
            <person name="Gilmore M."/>
            <person name="Abouelleil A."/>
            <person name="Cao P."/>
            <person name="Chapman S."/>
            <person name="Cusick C."/>
            <person name="Shea T."/>
            <person name="Young S."/>
            <person name="Neafsey D."/>
            <person name="Nusbaum C."/>
            <person name="Birren B."/>
        </authorList>
    </citation>
    <scope>NUCLEOTIDE SEQUENCE [LARGE SCALE GENOMIC DNA]</scope>
    <source>
        <strain evidence="1 2">2D5_DIV0622</strain>
    </source>
</reference>
<dbReference type="InterPro" id="IPR006175">
    <property type="entry name" value="YjgF/YER057c/UK114"/>
</dbReference>